<evidence type="ECO:0000259" key="3">
    <source>
        <dbReference type="Pfam" id="PF20891"/>
    </source>
</evidence>
<keyword evidence="2" id="KW-0732">Signal</keyword>
<feature type="domain" description="DUF6844" evidence="3">
    <location>
        <begin position="167"/>
        <end position="262"/>
    </location>
</feature>
<comment type="caution">
    <text evidence="4">The sequence shown here is derived from an EMBL/GenBank/DDBJ whole genome shotgun (WGS) entry which is preliminary data.</text>
</comment>
<evidence type="ECO:0000256" key="1">
    <source>
        <dbReference type="SAM" id="MobiDB-lite"/>
    </source>
</evidence>
<feature type="region of interest" description="Disordered" evidence="1">
    <location>
        <begin position="267"/>
        <end position="289"/>
    </location>
</feature>
<accession>A0ABW2A3N0</accession>
<dbReference type="InterPro" id="IPR049286">
    <property type="entry name" value="DUF6844"/>
</dbReference>
<feature type="chain" id="PRO_5047461767" evidence="2">
    <location>
        <begin position="26"/>
        <end position="289"/>
    </location>
</feature>
<evidence type="ECO:0000256" key="2">
    <source>
        <dbReference type="SAM" id="SignalP"/>
    </source>
</evidence>
<feature type="compositionally biased region" description="Polar residues" evidence="1">
    <location>
        <begin position="24"/>
        <end position="37"/>
    </location>
</feature>
<evidence type="ECO:0000313" key="4">
    <source>
        <dbReference type="EMBL" id="MFC6671909.1"/>
    </source>
</evidence>
<protein>
    <submittedName>
        <fullName evidence="4">DUF6844 domain-containing protein</fullName>
    </submittedName>
</protein>
<dbReference type="Pfam" id="PF20891">
    <property type="entry name" value="DUF6844"/>
    <property type="match status" value="1"/>
</dbReference>
<dbReference type="Proteomes" id="UP001596422">
    <property type="component" value="Unassembled WGS sequence"/>
</dbReference>
<keyword evidence="5" id="KW-1185">Reference proteome</keyword>
<feature type="region of interest" description="Disordered" evidence="1">
    <location>
        <begin position="22"/>
        <end position="44"/>
    </location>
</feature>
<feature type="signal peptide" evidence="2">
    <location>
        <begin position="1"/>
        <end position="25"/>
    </location>
</feature>
<reference evidence="5" key="1">
    <citation type="journal article" date="2019" name="Int. J. Syst. Evol. Microbiol.">
        <title>The Global Catalogue of Microorganisms (GCM) 10K type strain sequencing project: providing services to taxonomists for standard genome sequencing and annotation.</title>
        <authorList>
            <consortium name="The Broad Institute Genomics Platform"/>
            <consortium name="The Broad Institute Genome Sequencing Center for Infectious Disease"/>
            <person name="Wu L."/>
            <person name="Ma J."/>
        </authorList>
    </citation>
    <scope>NUCLEOTIDE SEQUENCE [LARGE SCALE GENOMIC DNA]</scope>
    <source>
        <strain evidence="5">NBRC 111756</strain>
    </source>
</reference>
<sequence>MMKKIFQQATLAVALTSLGIPPASATNTASQPQTETAPENGMTAGEDALDNAAVAAAQPAPVDPGVALMEQIDDWKSGAGSSLAEKAENGEIFMSEGIAVVKVTPESRDWADHRILAYKEALMGAQSQYIEWEGIRARAETLSRFFDDRTQMPSFEPGELQNTSKLAEVLDKAVALAGGLLDEKLVELGIDPAEFKAAPPEKRAQIFENSISEKIAVSARASLIGLVPVKTFEANDADGNHAIAVVAVASNKMRQFIYEMKNSRGDMAPVPKRPARSRCMSCSPPTSKP</sequence>
<gene>
    <name evidence="4" type="ORF">ACFQDL_18955</name>
</gene>
<name>A0ABW2A3N0_9GAMM</name>
<evidence type="ECO:0000313" key="5">
    <source>
        <dbReference type="Proteomes" id="UP001596422"/>
    </source>
</evidence>
<proteinExistence type="predicted"/>
<dbReference type="EMBL" id="JBHSWE010000001">
    <property type="protein sequence ID" value="MFC6671909.1"/>
    <property type="molecule type" value="Genomic_DNA"/>
</dbReference>
<organism evidence="4 5">
    <name type="scientific">Marinobacterium aestuariivivens</name>
    <dbReference type="NCBI Taxonomy" id="1698799"/>
    <lineage>
        <taxon>Bacteria</taxon>
        <taxon>Pseudomonadati</taxon>
        <taxon>Pseudomonadota</taxon>
        <taxon>Gammaproteobacteria</taxon>
        <taxon>Oceanospirillales</taxon>
        <taxon>Oceanospirillaceae</taxon>
        <taxon>Marinobacterium</taxon>
    </lineage>
</organism>